<dbReference type="EMBL" id="JACHML010000001">
    <property type="protein sequence ID" value="MBB6392762.1"/>
    <property type="molecule type" value="Genomic_DNA"/>
</dbReference>
<proteinExistence type="predicted"/>
<dbReference type="GO" id="GO:0000976">
    <property type="term" value="F:transcription cis-regulatory region binding"/>
    <property type="evidence" value="ECO:0007669"/>
    <property type="project" value="TreeGrafter"/>
</dbReference>
<accession>A0A7X0KW00</accession>
<evidence type="ECO:0000259" key="5">
    <source>
        <dbReference type="PROSITE" id="PS50977"/>
    </source>
</evidence>
<dbReference type="GO" id="GO:0003700">
    <property type="term" value="F:DNA-binding transcription factor activity"/>
    <property type="evidence" value="ECO:0007669"/>
    <property type="project" value="TreeGrafter"/>
</dbReference>
<dbReference type="InterPro" id="IPR023772">
    <property type="entry name" value="DNA-bd_HTH_TetR-type_CS"/>
</dbReference>
<keyword evidence="1" id="KW-0805">Transcription regulation</keyword>
<dbReference type="InterPro" id="IPR009057">
    <property type="entry name" value="Homeodomain-like_sf"/>
</dbReference>
<protein>
    <submittedName>
        <fullName evidence="6">AcrR family transcriptional regulator</fullName>
    </submittedName>
</protein>
<keyword evidence="3" id="KW-0804">Transcription</keyword>
<dbReference type="AlphaFoldDB" id="A0A7X0KW00"/>
<evidence type="ECO:0000313" key="7">
    <source>
        <dbReference type="Proteomes" id="UP000537775"/>
    </source>
</evidence>
<dbReference type="InterPro" id="IPR050109">
    <property type="entry name" value="HTH-type_TetR-like_transc_reg"/>
</dbReference>
<keyword evidence="7" id="KW-1185">Reference proteome</keyword>
<dbReference type="PROSITE" id="PS01081">
    <property type="entry name" value="HTH_TETR_1"/>
    <property type="match status" value="1"/>
</dbReference>
<gene>
    <name evidence="6" type="ORF">HD594_003075</name>
</gene>
<dbReference type="InterPro" id="IPR001647">
    <property type="entry name" value="HTH_TetR"/>
</dbReference>
<organism evidence="6 7">
    <name type="scientific">Microbacterium thalassium</name>
    <dbReference type="NCBI Taxonomy" id="362649"/>
    <lineage>
        <taxon>Bacteria</taxon>
        <taxon>Bacillati</taxon>
        <taxon>Actinomycetota</taxon>
        <taxon>Actinomycetes</taxon>
        <taxon>Micrococcales</taxon>
        <taxon>Microbacteriaceae</taxon>
        <taxon>Microbacterium</taxon>
    </lineage>
</organism>
<dbReference type="Pfam" id="PF00440">
    <property type="entry name" value="TetR_N"/>
    <property type="match status" value="1"/>
</dbReference>
<dbReference type="PANTHER" id="PTHR30055:SF234">
    <property type="entry name" value="HTH-TYPE TRANSCRIPTIONAL REGULATOR BETI"/>
    <property type="match status" value="1"/>
</dbReference>
<sequence>MSESATLGRERKRAETTRTLISLARQATASDGLHGFTIEELCERAGISRRTFFNYFASKEDAVLGIALRDDTSEADERFVALRPDTATGEVSRTLLADYAELLTERWAALDVDRAAAMELMAATEAEPRLISHMLDRHRRDEMRDAALVARREHLPVDDPRVLVAVQTVGHLARVAVPASLDPDRPRTFADVLGELLTVTRAVFDSQTPAASPHPEGTP</sequence>
<reference evidence="6 7" key="1">
    <citation type="submission" date="2020-08" db="EMBL/GenBank/DDBJ databases">
        <title>Sequencing the genomes of 1000 actinobacteria strains.</title>
        <authorList>
            <person name="Klenk H.-P."/>
        </authorList>
    </citation>
    <scope>NUCLEOTIDE SEQUENCE [LARGE SCALE GENOMIC DNA]</scope>
    <source>
        <strain evidence="6 7">DSM 12511</strain>
    </source>
</reference>
<dbReference type="SUPFAM" id="SSF46689">
    <property type="entry name" value="Homeodomain-like"/>
    <property type="match status" value="1"/>
</dbReference>
<feature type="domain" description="HTH tetR-type" evidence="5">
    <location>
        <begin position="14"/>
        <end position="74"/>
    </location>
</feature>
<dbReference type="Proteomes" id="UP000537775">
    <property type="component" value="Unassembled WGS sequence"/>
</dbReference>
<keyword evidence="2 4" id="KW-0238">DNA-binding</keyword>
<evidence type="ECO:0000256" key="4">
    <source>
        <dbReference type="PROSITE-ProRule" id="PRU00335"/>
    </source>
</evidence>
<dbReference type="RefSeq" id="WP_184751811.1">
    <property type="nucleotide sequence ID" value="NZ_BAAAJR010000001.1"/>
</dbReference>
<comment type="caution">
    <text evidence="6">The sequence shown here is derived from an EMBL/GenBank/DDBJ whole genome shotgun (WGS) entry which is preliminary data.</text>
</comment>
<dbReference type="PANTHER" id="PTHR30055">
    <property type="entry name" value="HTH-TYPE TRANSCRIPTIONAL REGULATOR RUTR"/>
    <property type="match status" value="1"/>
</dbReference>
<evidence type="ECO:0000256" key="2">
    <source>
        <dbReference type="ARBA" id="ARBA00023125"/>
    </source>
</evidence>
<name>A0A7X0KW00_9MICO</name>
<evidence type="ECO:0000256" key="3">
    <source>
        <dbReference type="ARBA" id="ARBA00023163"/>
    </source>
</evidence>
<dbReference type="PROSITE" id="PS50977">
    <property type="entry name" value="HTH_TETR_2"/>
    <property type="match status" value="1"/>
</dbReference>
<evidence type="ECO:0000313" key="6">
    <source>
        <dbReference type="EMBL" id="MBB6392762.1"/>
    </source>
</evidence>
<feature type="DNA-binding region" description="H-T-H motif" evidence="4">
    <location>
        <begin position="37"/>
        <end position="56"/>
    </location>
</feature>
<evidence type="ECO:0000256" key="1">
    <source>
        <dbReference type="ARBA" id="ARBA00023015"/>
    </source>
</evidence>
<dbReference type="Gene3D" id="1.10.357.10">
    <property type="entry name" value="Tetracycline Repressor, domain 2"/>
    <property type="match status" value="1"/>
</dbReference>